<dbReference type="EMBL" id="JAIVGD010000026">
    <property type="protein sequence ID" value="KAH0742010.1"/>
    <property type="molecule type" value="Genomic_DNA"/>
</dbReference>
<comment type="caution">
    <text evidence="2">The sequence shown here is derived from an EMBL/GenBank/DDBJ whole genome shotgun (WGS) entry which is preliminary data.</text>
</comment>
<organism evidence="2 3">
    <name type="scientific">Solanum tuberosum</name>
    <name type="common">Potato</name>
    <dbReference type="NCBI Taxonomy" id="4113"/>
    <lineage>
        <taxon>Eukaryota</taxon>
        <taxon>Viridiplantae</taxon>
        <taxon>Streptophyta</taxon>
        <taxon>Embryophyta</taxon>
        <taxon>Tracheophyta</taxon>
        <taxon>Spermatophyta</taxon>
        <taxon>Magnoliopsida</taxon>
        <taxon>eudicotyledons</taxon>
        <taxon>Gunneridae</taxon>
        <taxon>Pentapetalae</taxon>
        <taxon>asterids</taxon>
        <taxon>lamiids</taxon>
        <taxon>Solanales</taxon>
        <taxon>Solanaceae</taxon>
        <taxon>Solanoideae</taxon>
        <taxon>Solaneae</taxon>
        <taxon>Solanum</taxon>
    </lineage>
</organism>
<evidence type="ECO:0000256" key="1">
    <source>
        <dbReference type="SAM" id="MobiDB-lite"/>
    </source>
</evidence>
<sequence>MMLIRYRKAPPLLAFGWGTLASDMAHREIGMDLRESTSHSPPGPRDRFPSEAQGGSPVPLVPGSPTPIEAQGDVVPPALPVPLVPEKATDIGPPVPIISPPEISGEQGMIEGV</sequence>
<feature type="region of interest" description="Disordered" evidence="1">
    <location>
        <begin position="28"/>
        <end position="113"/>
    </location>
</feature>
<evidence type="ECO:0000313" key="3">
    <source>
        <dbReference type="Proteomes" id="UP000826656"/>
    </source>
</evidence>
<reference evidence="2 3" key="1">
    <citation type="journal article" date="2021" name="bioRxiv">
        <title>Chromosome-scale and haplotype-resolved genome assembly of a tetraploid potato cultivar.</title>
        <authorList>
            <person name="Sun H."/>
            <person name="Jiao W.-B."/>
            <person name="Krause K."/>
            <person name="Campoy J.A."/>
            <person name="Goel M."/>
            <person name="Folz-Donahue K."/>
            <person name="Kukat C."/>
            <person name="Huettel B."/>
            <person name="Schneeberger K."/>
        </authorList>
    </citation>
    <scope>NUCLEOTIDE SEQUENCE [LARGE SCALE GENOMIC DNA]</scope>
    <source>
        <strain evidence="2">SolTubOtavaFocal</strain>
        <tissue evidence="2">Leaves</tissue>
    </source>
</reference>
<name>A0ABQ7U8J0_SOLTU</name>
<protein>
    <submittedName>
        <fullName evidence="2">Uncharacterized protein</fullName>
    </submittedName>
</protein>
<feature type="compositionally biased region" description="Basic and acidic residues" evidence="1">
    <location>
        <begin position="28"/>
        <end position="37"/>
    </location>
</feature>
<accession>A0ABQ7U8J0</accession>
<proteinExistence type="predicted"/>
<keyword evidence="3" id="KW-1185">Reference proteome</keyword>
<gene>
    <name evidence="2" type="ORF">KY290_035053</name>
</gene>
<dbReference type="Proteomes" id="UP000826656">
    <property type="component" value="Unassembled WGS sequence"/>
</dbReference>
<evidence type="ECO:0000313" key="2">
    <source>
        <dbReference type="EMBL" id="KAH0742010.1"/>
    </source>
</evidence>